<dbReference type="Pfam" id="PF01344">
    <property type="entry name" value="Kelch_1"/>
    <property type="match status" value="1"/>
</dbReference>
<dbReference type="InterPro" id="IPR035979">
    <property type="entry name" value="RBD_domain_sf"/>
</dbReference>
<evidence type="ECO:0000259" key="14">
    <source>
        <dbReference type="PROSITE" id="PS50961"/>
    </source>
</evidence>
<feature type="compositionally biased region" description="Basic residues" evidence="12">
    <location>
        <begin position="732"/>
        <end position="745"/>
    </location>
</feature>
<dbReference type="InterPro" id="IPR036390">
    <property type="entry name" value="WH_DNA-bd_sf"/>
</dbReference>
<dbReference type="InterPro" id="IPR002344">
    <property type="entry name" value="Lupus_La"/>
</dbReference>
<dbReference type="CDD" id="cd08028">
    <property type="entry name" value="LARP_3"/>
    <property type="match status" value="1"/>
</dbReference>
<feature type="coiled-coil region" evidence="11">
    <location>
        <begin position="594"/>
        <end position="632"/>
    </location>
</feature>
<dbReference type="GO" id="GO:1990904">
    <property type="term" value="C:ribonucleoprotein complex"/>
    <property type="evidence" value="ECO:0007669"/>
    <property type="project" value="UniProtKB-UniRule"/>
</dbReference>
<dbReference type="PROSITE" id="PS50102">
    <property type="entry name" value="RRM"/>
    <property type="match status" value="1"/>
</dbReference>
<comment type="caution">
    <text evidence="16">The sequence shown here is derived from an EMBL/GenBank/DDBJ whole genome shotgun (WGS) entry which is preliminary data.</text>
</comment>
<evidence type="ECO:0000256" key="6">
    <source>
        <dbReference type="ARBA" id="ARBA00022990"/>
    </source>
</evidence>
<evidence type="ECO:0000256" key="5">
    <source>
        <dbReference type="ARBA" id="ARBA00022884"/>
    </source>
</evidence>
<evidence type="ECO:0000256" key="1">
    <source>
        <dbReference type="ARBA" id="ARBA00004123"/>
    </source>
</evidence>
<feature type="domain" description="HTH La-type RNA-binding" evidence="14">
    <location>
        <begin position="410"/>
        <end position="502"/>
    </location>
</feature>
<keyword evidence="3" id="KW-0597">Phosphoprotein</keyword>
<evidence type="ECO:0000259" key="15">
    <source>
        <dbReference type="PROSITE" id="PS51939"/>
    </source>
</evidence>
<dbReference type="InterPro" id="IPR036388">
    <property type="entry name" value="WH-like_DNA-bd_sf"/>
</dbReference>
<dbReference type="SUPFAM" id="SSF117281">
    <property type="entry name" value="Kelch motif"/>
    <property type="match status" value="1"/>
</dbReference>
<feature type="compositionally biased region" description="Low complexity" evidence="12">
    <location>
        <begin position="746"/>
        <end position="757"/>
    </location>
</feature>
<keyword evidence="7" id="KW-0539">Nucleus</keyword>
<dbReference type="Gene3D" id="2.120.10.80">
    <property type="entry name" value="Kelch-type beta propeller"/>
    <property type="match status" value="1"/>
</dbReference>
<keyword evidence="2" id="KW-0880">Kelch repeat</keyword>
<evidence type="ECO:0000256" key="12">
    <source>
        <dbReference type="SAM" id="MobiDB-lite"/>
    </source>
</evidence>
<dbReference type="AlphaFoldDB" id="A0A836ANE6"/>
<comment type="subunit">
    <text evidence="8">Interacts with DDX15. May interact with RUFY1.</text>
</comment>
<dbReference type="Pfam" id="PF05383">
    <property type="entry name" value="La"/>
    <property type="match status" value="1"/>
</dbReference>
<dbReference type="Pfam" id="PF00076">
    <property type="entry name" value="RRM_1"/>
    <property type="match status" value="1"/>
</dbReference>
<sequence length="808" mass="91764">MAADPWPGSVKSPGDPAALGLVLPSSSYPAGNDTKLGSSPYFRDVPGRKNLSVWKEEAVIEPVIKWTAHDVENRIECLYNLLSYINIDIDPVYLKTALGLQRSCLLTENKIRSLIYNALNPMHKEISQRSTATMYIIGGYYWHPLSEVHIWDPLTNVWIQGAEIPDYTRESYGVTCLGPNIYVTGGYRTDNIEALDTVWIYNSEGDEWTEGLPMLNARYYHCAVTLGGCVYALGGYRKGAPAEEAEFYDPLKEKWIPIANMIKGVGNATACVLHEVIYVIGGHCGYRGSCTYDKVQSYNSDINEWSLITSSPHPEYGLCSVPFENKLYLVGGQTTIAECYDPEQNEWREIAPMMERRMECGAVIMNGCIYVTGGYSYSKGTYLQSIEKYDPDLNKWEIVGNLPSAMRSHGVGFYSALQYIVIILQYYFGDFNLPRDKFLKEQIKLDEGWVPLEIMIKFNRLNRLTTDFNVIVEALSKSKAELMEISEDKTKIRRSPSKPLPEVTDEYKNDVKNRSVYIKGFPTDAALDDIKEWLEDKGQVLNIQMRRTLHKAFKGSIFAVFDSIESAKKFVETPGQKYKDTDLLILFKEDYFTKKSEERKQNKIEAKLRAKQEQEEKQKQAENAEMKSLEEKIGCLLKFSGDLDDQTCREDLHTLFSNHGEIKWIHFVRGAKEGIILFKEKAKEALDKAKEANNGNLQLRNKEVTWEVLEGDVEKEALKKIIEDQQESLNKWKSKGRRFKGKGKGNKAAQAGSAKGKVQFQGKKTKFDSDDERDEKGASGTVKRAREETDKEEPLSKQRKTENGAGDQ</sequence>
<evidence type="ECO:0000313" key="16">
    <source>
        <dbReference type="EMBL" id="KAG5213751.1"/>
    </source>
</evidence>
<dbReference type="GO" id="GO:0005634">
    <property type="term" value="C:nucleus"/>
    <property type="evidence" value="ECO:0007669"/>
    <property type="project" value="UniProtKB-SubCell"/>
</dbReference>
<dbReference type="EMBL" id="JAEMGP010000002">
    <property type="protein sequence ID" value="KAG5213751.1"/>
    <property type="molecule type" value="Genomic_DNA"/>
</dbReference>
<feature type="compositionally biased region" description="Basic and acidic residues" evidence="12">
    <location>
        <begin position="784"/>
        <end position="802"/>
    </location>
</feature>
<evidence type="ECO:0000259" key="13">
    <source>
        <dbReference type="PROSITE" id="PS50102"/>
    </source>
</evidence>
<proteinExistence type="predicted"/>
<evidence type="ECO:0000256" key="10">
    <source>
        <dbReference type="PROSITE-ProRule" id="PRU00332"/>
    </source>
</evidence>
<evidence type="ECO:0000256" key="9">
    <source>
        <dbReference type="ARBA" id="ARBA00082622"/>
    </source>
</evidence>
<gene>
    <name evidence="16" type="ORF">JEQ12_009537</name>
</gene>
<dbReference type="Gene3D" id="1.25.40.420">
    <property type="match status" value="1"/>
</dbReference>
<dbReference type="Proteomes" id="UP000664991">
    <property type="component" value="Unassembled WGS sequence"/>
</dbReference>
<organism evidence="16 17">
    <name type="scientific">Ovis aries</name>
    <name type="common">Sheep</name>
    <dbReference type="NCBI Taxonomy" id="9940"/>
    <lineage>
        <taxon>Eukaryota</taxon>
        <taxon>Metazoa</taxon>
        <taxon>Chordata</taxon>
        <taxon>Craniata</taxon>
        <taxon>Vertebrata</taxon>
        <taxon>Euteleostomi</taxon>
        <taxon>Mammalia</taxon>
        <taxon>Eutheria</taxon>
        <taxon>Laurasiatheria</taxon>
        <taxon>Artiodactyla</taxon>
        <taxon>Ruminantia</taxon>
        <taxon>Pecora</taxon>
        <taxon>Bovidae</taxon>
        <taxon>Caprinae</taxon>
        <taxon>Ovis</taxon>
    </lineage>
</organism>
<accession>A0A836ANE6</accession>
<dbReference type="CDD" id="cd12541">
    <property type="entry name" value="RRM2_La"/>
    <property type="match status" value="1"/>
</dbReference>
<dbReference type="GO" id="GO:0006396">
    <property type="term" value="P:RNA processing"/>
    <property type="evidence" value="ECO:0007669"/>
    <property type="project" value="InterPro"/>
</dbReference>
<dbReference type="Pfam" id="PF07707">
    <property type="entry name" value="BACK"/>
    <property type="match status" value="1"/>
</dbReference>
<dbReference type="Gene3D" id="1.10.10.10">
    <property type="entry name" value="Winged helix-like DNA-binding domain superfamily/Winged helix DNA-binding domain"/>
    <property type="match status" value="1"/>
</dbReference>
<keyword evidence="6" id="KW-0007">Acetylation</keyword>
<dbReference type="SUPFAM" id="SSF46785">
    <property type="entry name" value="Winged helix' DNA-binding domain"/>
    <property type="match status" value="1"/>
</dbReference>
<dbReference type="InterPro" id="IPR012677">
    <property type="entry name" value="Nucleotide-bd_a/b_plait_sf"/>
</dbReference>
<feature type="region of interest" description="Disordered" evidence="12">
    <location>
        <begin position="732"/>
        <end position="808"/>
    </location>
</feature>
<dbReference type="SUPFAM" id="SSF54928">
    <property type="entry name" value="RNA-binding domain, RBD"/>
    <property type="match status" value="2"/>
</dbReference>
<feature type="domain" description="XRRM" evidence="15">
    <location>
        <begin position="630"/>
        <end position="751"/>
    </location>
</feature>
<evidence type="ECO:0000256" key="8">
    <source>
        <dbReference type="ARBA" id="ARBA00062112"/>
    </source>
</evidence>
<evidence type="ECO:0000256" key="4">
    <source>
        <dbReference type="ARBA" id="ARBA00022737"/>
    </source>
</evidence>
<dbReference type="GO" id="GO:0003723">
    <property type="term" value="F:RNA binding"/>
    <property type="evidence" value="ECO:0007669"/>
    <property type="project" value="UniProtKB-UniRule"/>
</dbReference>
<dbReference type="InterPro" id="IPR011705">
    <property type="entry name" value="BACK"/>
</dbReference>
<dbReference type="FunFam" id="3.30.70.330:FF:000402">
    <property type="entry name" value="Lupus La protein homolog"/>
    <property type="match status" value="1"/>
</dbReference>
<name>A0A836ANE6_SHEEP</name>
<comment type="subcellular location">
    <subcellularLocation>
        <location evidence="1">Nucleus</location>
    </subcellularLocation>
</comment>
<dbReference type="Pfam" id="PF24681">
    <property type="entry name" value="Kelch_KLHDC2_KLHL20_DRC7"/>
    <property type="match status" value="1"/>
</dbReference>
<dbReference type="FunFam" id="3.30.70.330:FF:000366">
    <property type="entry name" value="Lupus La protein homolog"/>
    <property type="match status" value="1"/>
</dbReference>
<dbReference type="PROSITE" id="PS51939">
    <property type="entry name" value="XRRM"/>
    <property type="match status" value="1"/>
</dbReference>
<dbReference type="SMART" id="SM00715">
    <property type="entry name" value="LA"/>
    <property type="match status" value="1"/>
</dbReference>
<dbReference type="PROSITE" id="PS50961">
    <property type="entry name" value="HTH_LA"/>
    <property type="match status" value="1"/>
</dbReference>
<dbReference type="InterPro" id="IPR014886">
    <property type="entry name" value="La_xRRM"/>
</dbReference>
<evidence type="ECO:0000256" key="11">
    <source>
        <dbReference type="SAM" id="Coils"/>
    </source>
</evidence>
<reference evidence="16 17" key="1">
    <citation type="submission" date="2020-12" db="EMBL/GenBank/DDBJ databases">
        <title>De novo assembly of Tibetan sheep genome.</title>
        <authorList>
            <person name="Li X."/>
        </authorList>
    </citation>
    <scope>NUCLEOTIDE SEQUENCE [LARGE SCALE GENOMIC DNA]</scope>
    <source>
        <tissue evidence="16">Heart</tissue>
    </source>
</reference>
<dbReference type="PANTHER" id="PTHR24412:SF304">
    <property type="entry name" value="KELCH-LIKE PROTEIN 23"/>
    <property type="match status" value="1"/>
</dbReference>
<keyword evidence="4" id="KW-0677">Repeat</keyword>
<evidence type="ECO:0000313" key="17">
    <source>
        <dbReference type="Proteomes" id="UP000664991"/>
    </source>
</evidence>
<keyword evidence="5 10" id="KW-0694">RNA-binding</keyword>
<keyword evidence="11" id="KW-0175">Coiled coil</keyword>
<protein>
    <recommendedName>
        <fullName evidence="9">La ribonucleoprotein</fullName>
    </recommendedName>
</protein>
<dbReference type="PRINTS" id="PR00302">
    <property type="entry name" value="LUPUSLA"/>
</dbReference>
<dbReference type="CDD" id="cd12291">
    <property type="entry name" value="RRM1_La"/>
    <property type="match status" value="1"/>
</dbReference>
<dbReference type="InterPro" id="IPR006630">
    <property type="entry name" value="La_HTH"/>
</dbReference>
<evidence type="ECO:0000256" key="3">
    <source>
        <dbReference type="ARBA" id="ARBA00022553"/>
    </source>
</evidence>
<dbReference type="InterPro" id="IPR000504">
    <property type="entry name" value="RRM_dom"/>
</dbReference>
<dbReference type="Gene3D" id="3.30.70.330">
    <property type="match status" value="2"/>
</dbReference>
<dbReference type="InterPro" id="IPR015915">
    <property type="entry name" value="Kelch-typ_b-propeller"/>
</dbReference>
<dbReference type="PANTHER" id="PTHR24412">
    <property type="entry name" value="KELCH PROTEIN"/>
    <property type="match status" value="1"/>
</dbReference>
<feature type="domain" description="RRM" evidence="13">
    <location>
        <begin position="514"/>
        <end position="590"/>
    </location>
</feature>
<dbReference type="Pfam" id="PF08777">
    <property type="entry name" value="RRM_3"/>
    <property type="match status" value="1"/>
</dbReference>
<dbReference type="SMART" id="SM00360">
    <property type="entry name" value="RRM"/>
    <property type="match status" value="1"/>
</dbReference>
<evidence type="ECO:0000256" key="2">
    <source>
        <dbReference type="ARBA" id="ARBA00022441"/>
    </source>
</evidence>
<dbReference type="InterPro" id="IPR006652">
    <property type="entry name" value="Kelch_1"/>
</dbReference>
<dbReference type="FunFam" id="1.10.10.10:FF:000336">
    <property type="entry name" value="lupus La protein homolog"/>
    <property type="match status" value="1"/>
</dbReference>
<evidence type="ECO:0000256" key="7">
    <source>
        <dbReference type="ARBA" id="ARBA00023242"/>
    </source>
</evidence>
<dbReference type="SMART" id="SM00612">
    <property type="entry name" value="Kelch"/>
    <property type="match status" value="6"/>
</dbReference>